<dbReference type="NCBIfam" id="NF001567">
    <property type="entry name" value="PRK00389.1"/>
    <property type="match status" value="1"/>
</dbReference>
<dbReference type="Pfam" id="PF08669">
    <property type="entry name" value="GCV_T_C"/>
    <property type="match status" value="1"/>
</dbReference>
<dbReference type="NCBIfam" id="TIGR00528">
    <property type="entry name" value="gcvT"/>
    <property type="match status" value="1"/>
</dbReference>
<comment type="caution">
    <text evidence="9">The sequence shown here is derived from an EMBL/GenBank/DDBJ whole genome shotgun (WGS) entry which is preliminary data.</text>
</comment>
<dbReference type="GO" id="GO:0005829">
    <property type="term" value="C:cytosol"/>
    <property type="evidence" value="ECO:0007669"/>
    <property type="project" value="TreeGrafter"/>
</dbReference>
<proteinExistence type="inferred from homology"/>
<evidence type="ECO:0000256" key="3">
    <source>
        <dbReference type="ARBA" id="ARBA00022576"/>
    </source>
</evidence>
<evidence type="ECO:0000256" key="2">
    <source>
        <dbReference type="ARBA" id="ARBA00012616"/>
    </source>
</evidence>
<dbReference type="EMBL" id="LAZR01000061">
    <property type="protein sequence ID" value="KKN97015.1"/>
    <property type="molecule type" value="Genomic_DNA"/>
</dbReference>
<evidence type="ECO:0000259" key="7">
    <source>
        <dbReference type="Pfam" id="PF01571"/>
    </source>
</evidence>
<dbReference type="Gene3D" id="3.30.1360.120">
    <property type="entry name" value="Probable tRNA modification gtpase trme, domain 1"/>
    <property type="match status" value="1"/>
</dbReference>
<gene>
    <name evidence="9" type="ORF">LCGC14_0162660</name>
</gene>
<name>A0A0F9UVE2_9ZZZZ</name>
<dbReference type="PANTHER" id="PTHR43757">
    <property type="entry name" value="AMINOMETHYLTRANSFERASE"/>
    <property type="match status" value="1"/>
</dbReference>
<dbReference type="GO" id="GO:0005960">
    <property type="term" value="C:glycine cleavage complex"/>
    <property type="evidence" value="ECO:0007669"/>
    <property type="project" value="InterPro"/>
</dbReference>
<dbReference type="InterPro" id="IPR006222">
    <property type="entry name" value="GCVT_N"/>
</dbReference>
<dbReference type="GO" id="GO:0008483">
    <property type="term" value="F:transaminase activity"/>
    <property type="evidence" value="ECO:0007669"/>
    <property type="project" value="UniProtKB-KW"/>
</dbReference>
<dbReference type="InterPro" id="IPR013977">
    <property type="entry name" value="GcvT_C"/>
</dbReference>
<dbReference type="EC" id="2.1.2.10" evidence="2"/>
<evidence type="ECO:0000259" key="8">
    <source>
        <dbReference type="Pfam" id="PF08669"/>
    </source>
</evidence>
<feature type="domain" description="Aminomethyltransferase C-terminal" evidence="8">
    <location>
        <begin position="297"/>
        <end position="377"/>
    </location>
</feature>
<comment type="catalytic activity">
    <reaction evidence="6">
        <text>N(6)-[(R)-S(8)-aminomethyldihydrolipoyl]-L-lysyl-[protein] + (6S)-5,6,7,8-tetrahydrofolate = N(6)-[(R)-dihydrolipoyl]-L-lysyl-[protein] + (6R)-5,10-methylene-5,6,7,8-tetrahydrofolate + NH4(+)</text>
        <dbReference type="Rhea" id="RHEA:16945"/>
        <dbReference type="Rhea" id="RHEA-COMP:10475"/>
        <dbReference type="Rhea" id="RHEA-COMP:10492"/>
        <dbReference type="ChEBI" id="CHEBI:15636"/>
        <dbReference type="ChEBI" id="CHEBI:28938"/>
        <dbReference type="ChEBI" id="CHEBI:57453"/>
        <dbReference type="ChEBI" id="CHEBI:83100"/>
        <dbReference type="ChEBI" id="CHEBI:83143"/>
        <dbReference type="EC" id="2.1.2.10"/>
    </reaction>
</comment>
<dbReference type="InterPro" id="IPR029043">
    <property type="entry name" value="GcvT/YgfZ_C"/>
</dbReference>
<dbReference type="InterPro" id="IPR006223">
    <property type="entry name" value="GcvT"/>
</dbReference>
<evidence type="ECO:0000256" key="1">
    <source>
        <dbReference type="ARBA" id="ARBA00008609"/>
    </source>
</evidence>
<comment type="similarity">
    <text evidence="1">Belongs to the GcvT family.</text>
</comment>
<sequence length="382" mass="39805">MSDTAANELLRTPLHGCHVALAAKLVDFAGWEMPVQYPTGPVAEHLATRKGAGLFDVSHMGRFSVVGPGALAFLRHALTNDAAALAEWSAQYTLIATPTGGAVDDAFVYRKAADEYLLVVNAANRAKDWAHLQGLLAAGEFGEVNLTDVTHEIAMLALQGPASQEMLAARLTDGALPQAKRNAAGQAHLAGATALITRTGYTGEPVCFELFFPAAQAETVWDALVEAGATPVGLAARDTLRLEAALPLYGHELGLDADGKEIPILASPASRLGVDLSTERAFVGRAAIEAQQQALPRRIRPIALTGRGVARQGAAISQGGRPVGVVTSGTMVPVALAEAGKHDFRAIALAYVDGRLVEGDNVSVDVRGKDVSAVVVAGHLGR</sequence>
<dbReference type="AlphaFoldDB" id="A0A0F9UVE2"/>
<keyword evidence="3" id="KW-0032">Aminotransferase</keyword>
<dbReference type="GO" id="GO:0006546">
    <property type="term" value="P:glycine catabolic process"/>
    <property type="evidence" value="ECO:0007669"/>
    <property type="project" value="InterPro"/>
</dbReference>
<dbReference type="SUPFAM" id="SSF101790">
    <property type="entry name" value="Aminomethyltransferase beta-barrel domain"/>
    <property type="match status" value="1"/>
</dbReference>
<accession>A0A0F9UVE2</accession>
<dbReference type="Pfam" id="PF01571">
    <property type="entry name" value="GCV_T"/>
    <property type="match status" value="1"/>
</dbReference>
<dbReference type="InterPro" id="IPR027266">
    <property type="entry name" value="TrmE/GcvT-like"/>
</dbReference>
<evidence type="ECO:0000256" key="5">
    <source>
        <dbReference type="ARBA" id="ARBA00031395"/>
    </source>
</evidence>
<organism evidence="9">
    <name type="scientific">marine sediment metagenome</name>
    <dbReference type="NCBI Taxonomy" id="412755"/>
    <lineage>
        <taxon>unclassified sequences</taxon>
        <taxon>metagenomes</taxon>
        <taxon>ecological metagenomes</taxon>
    </lineage>
</organism>
<keyword evidence="4" id="KW-0808">Transferase</keyword>
<dbReference type="GO" id="GO:0004047">
    <property type="term" value="F:aminomethyltransferase activity"/>
    <property type="evidence" value="ECO:0007669"/>
    <property type="project" value="UniProtKB-EC"/>
</dbReference>
<evidence type="ECO:0000313" key="9">
    <source>
        <dbReference type="EMBL" id="KKN97015.1"/>
    </source>
</evidence>
<protein>
    <recommendedName>
        <fullName evidence="2">aminomethyltransferase</fullName>
        <ecNumber evidence="2">2.1.2.10</ecNumber>
    </recommendedName>
    <alternativeName>
        <fullName evidence="5">Glycine cleavage system T protein</fullName>
    </alternativeName>
</protein>
<dbReference type="PIRSF" id="PIRSF006487">
    <property type="entry name" value="GcvT"/>
    <property type="match status" value="1"/>
</dbReference>
<feature type="domain" description="GCVT N-terminal" evidence="7">
    <location>
        <begin position="14"/>
        <end position="255"/>
    </location>
</feature>
<evidence type="ECO:0000256" key="4">
    <source>
        <dbReference type="ARBA" id="ARBA00022679"/>
    </source>
</evidence>
<reference evidence="9" key="1">
    <citation type="journal article" date="2015" name="Nature">
        <title>Complex archaea that bridge the gap between prokaryotes and eukaryotes.</title>
        <authorList>
            <person name="Spang A."/>
            <person name="Saw J.H."/>
            <person name="Jorgensen S.L."/>
            <person name="Zaremba-Niedzwiedzka K."/>
            <person name="Martijn J."/>
            <person name="Lind A.E."/>
            <person name="van Eijk R."/>
            <person name="Schleper C."/>
            <person name="Guy L."/>
            <person name="Ettema T.J."/>
        </authorList>
    </citation>
    <scope>NUCLEOTIDE SEQUENCE</scope>
</reference>
<evidence type="ECO:0000256" key="6">
    <source>
        <dbReference type="ARBA" id="ARBA00047665"/>
    </source>
</evidence>
<dbReference type="PANTHER" id="PTHR43757:SF2">
    <property type="entry name" value="AMINOMETHYLTRANSFERASE, MITOCHONDRIAL"/>
    <property type="match status" value="1"/>
</dbReference>
<dbReference type="InterPro" id="IPR028896">
    <property type="entry name" value="GcvT/YgfZ/DmdA"/>
</dbReference>
<dbReference type="SUPFAM" id="SSF103025">
    <property type="entry name" value="Folate-binding domain"/>
    <property type="match status" value="1"/>
</dbReference>